<evidence type="ECO:0000256" key="1">
    <source>
        <dbReference type="SAM" id="Phobius"/>
    </source>
</evidence>
<keyword evidence="1" id="KW-0812">Transmembrane</keyword>
<dbReference type="Proteomes" id="UP000254428">
    <property type="component" value="Unassembled WGS sequence"/>
</dbReference>
<feature type="transmembrane region" description="Helical" evidence="1">
    <location>
        <begin position="29"/>
        <end position="51"/>
    </location>
</feature>
<reference evidence="2 3" key="1">
    <citation type="submission" date="2018-06" db="EMBL/GenBank/DDBJ databases">
        <authorList>
            <consortium name="Pathogen Informatics"/>
            <person name="Doyle S."/>
        </authorList>
    </citation>
    <scope>NUCLEOTIDE SEQUENCE [LARGE SCALE GENOMIC DNA]</scope>
    <source>
        <strain evidence="2 3">NCTC11341</strain>
    </source>
</reference>
<sequence>MAKILATPVTGIIYALRHKNCYTPLPHDIVVFVIFLFSISLKTTPVTVGAVRSSYVFRFFGFKP</sequence>
<accession>A0A376P312</accession>
<gene>
    <name evidence="2" type="ORF">NCTC11341_04462</name>
</gene>
<keyword evidence="1" id="KW-0472">Membrane</keyword>
<name>A0A376P312_ECOLX</name>
<dbReference type="AlphaFoldDB" id="A0A376P312"/>
<evidence type="ECO:0000313" key="2">
    <source>
        <dbReference type="EMBL" id="STH72769.1"/>
    </source>
</evidence>
<organism evidence="2 3">
    <name type="scientific">Escherichia coli</name>
    <dbReference type="NCBI Taxonomy" id="562"/>
    <lineage>
        <taxon>Bacteria</taxon>
        <taxon>Pseudomonadati</taxon>
        <taxon>Pseudomonadota</taxon>
        <taxon>Gammaproteobacteria</taxon>
        <taxon>Enterobacterales</taxon>
        <taxon>Enterobacteriaceae</taxon>
        <taxon>Escherichia</taxon>
    </lineage>
</organism>
<keyword evidence="1" id="KW-1133">Transmembrane helix</keyword>
<proteinExistence type="predicted"/>
<dbReference type="EMBL" id="UGBT01000002">
    <property type="protein sequence ID" value="STH72769.1"/>
    <property type="molecule type" value="Genomic_DNA"/>
</dbReference>
<evidence type="ECO:0000313" key="3">
    <source>
        <dbReference type="Proteomes" id="UP000254428"/>
    </source>
</evidence>
<protein>
    <submittedName>
        <fullName evidence="2">Uncharacterized protein</fullName>
    </submittedName>
</protein>